<keyword evidence="2" id="KW-1185">Reference proteome</keyword>
<dbReference type="RefSeq" id="WP_073117801.1">
    <property type="nucleotide sequence ID" value="NZ_BMEN01000001.1"/>
</dbReference>
<dbReference type="AlphaFoldDB" id="A0A1M5SA85"/>
<proteinExistence type="predicted"/>
<organism evidence="1 2">
    <name type="scientific">Wenyingzhuangia marina</name>
    <dbReference type="NCBI Taxonomy" id="1195760"/>
    <lineage>
        <taxon>Bacteria</taxon>
        <taxon>Pseudomonadati</taxon>
        <taxon>Bacteroidota</taxon>
        <taxon>Flavobacteriia</taxon>
        <taxon>Flavobacteriales</taxon>
        <taxon>Flavobacteriaceae</taxon>
        <taxon>Wenyingzhuangia</taxon>
    </lineage>
</organism>
<reference evidence="2" key="1">
    <citation type="submission" date="2016-11" db="EMBL/GenBank/DDBJ databases">
        <authorList>
            <person name="Varghese N."/>
            <person name="Submissions S."/>
        </authorList>
    </citation>
    <scope>NUCLEOTIDE SEQUENCE [LARGE SCALE GENOMIC DNA]</scope>
    <source>
        <strain evidence="2">DSM 100572</strain>
    </source>
</reference>
<evidence type="ECO:0000313" key="1">
    <source>
        <dbReference type="EMBL" id="SHH34813.1"/>
    </source>
</evidence>
<dbReference type="STRING" id="1195760.SAMN05444281_0183"/>
<dbReference type="OrthoDB" id="1121837at2"/>
<protein>
    <recommendedName>
        <fullName evidence="3">DUF4286 domain-containing protein</fullName>
    </recommendedName>
</protein>
<dbReference type="Pfam" id="PF14114">
    <property type="entry name" value="DUF4286"/>
    <property type="match status" value="1"/>
</dbReference>
<evidence type="ECO:0008006" key="3">
    <source>
        <dbReference type="Google" id="ProtNLM"/>
    </source>
</evidence>
<dbReference type="InterPro" id="IPR025563">
    <property type="entry name" value="DUF4286"/>
</dbReference>
<evidence type="ECO:0000313" key="2">
    <source>
        <dbReference type="Proteomes" id="UP000184109"/>
    </source>
</evidence>
<sequence length="105" mass="12255">MYIYNVTTNVADGIHEDWLLWMKESYIPQMLATGKFSGAKMTRVMIQEEMGGKTYSVQYAIKDRNTFKAFYMEDASKMNAKMQAKFENGQTVSFQTELEVIEDFY</sequence>
<dbReference type="EMBL" id="FQXQ01000001">
    <property type="protein sequence ID" value="SHH34813.1"/>
    <property type="molecule type" value="Genomic_DNA"/>
</dbReference>
<dbReference type="Proteomes" id="UP000184109">
    <property type="component" value="Unassembled WGS sequence"/>
</dbReference>
<name>A0A1M5SA85_9FLAO</name>
<gene>
    <name evidence="1" type="ORF">SAMN05444281_0183</name>
</gene>
<accession>A0A1M5SA85</accession>